<evidence type="ECO:0000313" key="2">
    <source>
        <dbReference type="Proteomes" id="UP000709295"/>
    </source>
</evidence>
<dbReference type="Proteomes" id="UP000709295">
    <property type="component" value="Unassembled WGS sequence"/>
</dbReference>
<comment type="caution">
    <text evidence="1">The sequence shown here is derived from an EMBL/GenBank/DDBJ whole genome shotgun (WGS) entry which is preliminary data.</text>
</comment>
<dbReference type="EMBL" id="JAENGY010000645">
    <property type="protein sequence ID" value="KAG6958903.1"/>
    <property type="molecule type" value="Genomic_DNA"/>
</dbReference>
<sequence length="125" mass="14354">MPFTETGTGKCFKRMLSQVLPDPIPVDVAILTTMEGLQAFMEFDNPVHPWQTLRWIFPAHACLFDVTNFDPLAPGSTRAPIKTRTLPLEFHCCYGARFQEEARDPNHDRGILKQKRTLWKRLPGE</sequence>
<organism evidence="1 2">
    <name type="scientific">Phytophthora aleatoria</name>
    <dbReference type="NCBI Taxonomy" id="2496075"/>
    <lineage>
        <taxon>Eukaryota</taxon>
        <taxon>Sar</taxon>
        <taxon>Stramenopiles</taxon>
        <taxon>Oomycota</taxon>
        <taxon>Peronosporomycetes</taxon>
        <taxon>Peronosporales</taxon>
        <taxon>Peronosporaceae</taxon>
        <taxon>Phytophthora</taxon>
    </lineage>
</organism>
<reference evidence="1" key="1">
    <citation type="submission" date="2021-01" db="EMBL/GenBank/DDBJ databases">
        <title>Phytophthora aleatoria, a newly-described species from Pinus radiata is distinct from Phytophthora cactorum isolates based on comparative genomics.</title>
        <authorList>
            <person name="Mcdougal R."/>
            <person name="Panda P."/>
            <person name="Williams N."/>
            <person name="Studholme D.J."/>
        </authorList>
    </citation>
    <scope>NUCLEOTIDE SEQUENCE</scope>
    <source>
        <strain evidence="1">NZFS 4037</strain>
    </source>
</reference>
<name>A0A8J5IEP4_9STRA</name>
<accession>A0A8J5IEP4</accession>
<protein>
    <submittedName>
        <fullName evidence="1">Uncharacterized protein</fullName>
    </submittedName>
</protein>
<keyword evidence="2" id="KW-1185">Reference proteome</keyword>
<evidence type="ECO:0000313" key="1">
    <source>
        <dbReference type="EMBL" id="KAG6958903.1"/>
    </source>
</evidence>
<proteinExistence type="predicted"/>
<gene>
    <name evidence="1" type="ORF">JG688_00010325</name>
</gene>
<dbReference type="AlphaFoldDB" id="A0A8J5IEP4"/>